<organism evidence="3 4">
    <name type="scientific">Nocardia rhizosphaerihabitans</name>
    <dbReference type="NCBI Taxonomy" id="1691570"/>
    <lineage>
        <taxon>Bacteria</taxon>
        <taxon>Bacillati</taxon>
        <taxon>Actinomycetota</taxon>
        <taxon>Actinomycetes</taxon>
        <taxon>Mycobacteriales</taxon>
        <taxon>Nocardiaceae</taxon>
        <taxon>Nocardia</taxon>
    </lineage>
</organism>
<evidence type="ECO:0000256" key="2">
    <source>
        <dbReference type="SAM" id="SignalP"/>
    </source>
</evidence>
<keyword evidence="1" id="KW-1133">Transmembrane helix</keyword>
<reference evidence="4" key="1">
    <citation type="journal article" date="2019" name="Int. J. Syst. Evol. Microbiol.">
        <title>The Global Catalogue of Microorganisms (GCM) 10K type strain sequencing project: providing services to taxonomists for standard genome sequencing and annotation.</title>
        <authorList>
            <consortium name="The Broad Institute Genomics Platform"/>
            <consortium name="The Broad Institute Genome Sequencing Center for Infectious Disease"/>
            <person name="Wu L."/>
            <person name="Ma J."/>
        </authorList>
    </citation>
    <scope>NUCLEOTIDE SEQUENCE [LARGE SCALE GENOMIC DNA]</scope>
    <source>
        <strain evidence="4">CGMCC 4.7329</strain>
    </source>
</reference>
<feature type="chain" id="PRO_5047045250" evidence="2">
    <location>
        <begin position="25"/>
        <end position="142"/>
    </location>
</feature>
<keyword evidence="1" id="KW-0812">Transmembrane</keyword>
<feature type="signal peptide" evidence="2">
    <location>
        <begin position="1"/>
        <end position="24"/>
    </location>
</feature>
<feature type="transmembrane region" description="Helical" evidence="1">
    <location>
        <begin position="45"/>
        <end position="65"/>
    </location>
</feature>
<evidence type="ECO:0000313" key="4">
    <source>
        <dbReference type="Proteomes" id="UP000658127"/>
    </source>
</evidence>
<dbReference type="InterPro" id="IPR045770">
    <property type="entry name" value="DUF6223"/>
</dbReference>
<dbReference type="RefSeq" id="WP_189024696.1">
    <property type="nucleotide sequence ID" value="NZ_BMNE01000001.1"/>
</dbReference>
<dbReference type="Proteomes" id="UP000658127">
    <property type="component" value="Unassembled WGS sequence"/>
</dbReference>
<dbReference type="Pfam" id="PF19733">
    <property type="entry name" value="DUF6223"/>
    <property type="match status" value="1"/>
</dbReference>
<keyword evidence="2" id="KW-0732">Signal</keyword>
<protein>
    <submittedName>
        <fullName evidence="3">Uncharacterized protein</fullName>
    </submittedName>
</protein>
<comment type="caution">
    <text evidence="3">The sequence shown here is derived from an EMBL/GenBank/DDBJ whole genome shotgun (WGS) entry which is preliminary data.</text>
</comment>
<gene>
    <name evidence="3" type="ORF">GCM10011610_12970</name>
</gene>
<name>A0ABQ2K685_9NOCA</name>
<keyword evidence="1" id="KW-0472">Membrane</keyword>
<keyword evidence="4" id="KW-1185">Reference proteome</keyword>
<feature type="transmembrane region" description="Helical" evidence="1">
    <location>
        <begin position="77"/>
        <end position="98"/>
    </location>
</feature>
<evidence type="ECO:0000313" key="3">
    <source>
        <dbReference type="EMBL" id="GGN72031.1"/>
    </source>
</evidence>
<feature type="transmembrane region" description="Helical" evidence="1">
    <location>
        <begin position="110"/>
        <end position="132"/>
    </location>
</feature>
<evidence type="ECO:0000256" key="1">
    <source>
        <dbReference type="SAM" id="Phobius"/>
    </source>
</evidence>
<sequence>MPIRHLPAAVAATLLGGLTLAAPAAATVSVHPLAAATGMTSGRLGPTLTALVGLIAVVIGGRVLARSYRNDTRSGGRGAGAALVLGLISSVAGGLFAATADGGPGTGNGIVGSWAAMGLGLTAMILGGLAMARSRRVRVAGH</sequence>
<proteinExistence type="predicted"/>
<accession>A0ABQ2K685</accession>
<dbReference type="EMBL" id="BMNE01000001">
    <property type="protein sequence ID" value="GGN72031.1"/>
    <property type="molecule type" value="Genomic_DNA"/>
</dbReference>